<dbReference type="AlphaFoldDB" id="A0A136WES5"/>
<gene>
    <name evidence="2" type="ORF">CLNEO_15460</name>
</gene>
<dbReference type="EMBL" id="LRVM01000004">
    <property type="protein sequence ID" value="KXL53004.1"/>
    <property type="molecule type" value="Genomic_DNA"/>
</dbReference>
<comment type="caution">
    <text evidence="2">The sequence shown here is derived from an EMBL/GenBank/DDBJ whole genome shotgun (WGS) entry which is preliminary data.</text>
</comment>
<feature type="compositionally biased region" description="Basic and acidic residues" evidence="1">
    <location>
        <begin position="1"/>
        <end position="17"/>
    </location>
</feature>
<evidence type="ECO:0000313" key="3">
    <source>
        <dbReference type="Proteomes" id="UP000070539"/>
    </source>
</evidence>
<organism evidence="2 3">
    <name type="scientific">Anaerotignum neopropionicum</name>
    <dbReference type="NCBI Taxonomy" id="36847"/>
    <lineage>
        <taxon>Bacteria</taxon>
        <taxon>Bacillati</taxon>
        <taxon>Bacillota</taxon>
        <taxon>Clostridia</taxon>
        <taxon>Lachnospirales</taxon>
        <taxon>Anaerotignaceae</taxon>
        <taxon>Anaerotignum</taxon>
    </lineage>
</organism>
<dbReference type="RefSeq" id="WP_164493069.1">
    <property type="nucleotide sequence ID" value="NZ_LRVM01000004.1"/>
</dbReference>
<evidence type="ECO:0000313" key="2">
    <source>
        <dbReference type="EMBL" id="KXL53004.1"/>
    </source>
</evidence>
<sequence>MAKDSQLDPKWIRKEKAQGGSTMAESAMDGEGRNNKKQSGNRHKPGADKN</sequence>
<feature type="region of interest" description="Disordered" evidence="1">
    <location>
        <begin position="1"/>
        <end position="50"/>
    </location>
</feature>
<evidence type="ECO:0000256" key="1">
    <source>
        <dbReference type="SAM" id="MobiDB-lite"/>
    </source>
</evidence>
<accession>A0A136WES5</accession>
<reference evidence="2 3" key="1">
    <citation type="submission" date="2016-01" db="EMBL/GenBank/DDBJ databases">
        <title>Genome sequence of Clostridium neopropionicum X4, DSM-3847.</title>
        <authorList>
            <person name="Poehlein A."/>
            <person name="Beck M.H."/>
            <person name="Bengelsdorf F.R."/>
            <person name="Daniel R."/>
            <person name="Duerre P."/>
        </authorList>
    </citation>
    <scope>NUCLEOTIDE SEQUENCE [LARGE SCALE GENOMIC DNA]</scope>
    <source>
        <strain evidence="2 3">DSM-3847</strain>
    </source>
</reference>
<protein>
    <submittedName>
        <fullName evidence="2">Uncharacterized protein</fullName>
    </submittedName>
</protein>
<dbReference type="Proteomes" id="UP000070539">
    <property type="component" value="Unassembled WGS sequence"/>
</dbReference>
<name>A0A136WES5_9FIRM</name>
<proteinExistence type="predicted"/>
<feature type="compositionally biased region" description="Basic residues" evidence="1">
    <location>
        <begin position="35"/>
        <end position="44"/>
    </location>
</feature>
<keyword evidence="3" id="KW-1185">Reference proteome</keyword>